<sequence length="466" mass="52047">MYFQHIYDKSLAQGSYFIGCQKAGVAAVIDPKRDVDTYLDIAREQKMQITHILETHIHADFLTGSRELAALTGAKMYLSDEGGPEWQYEFDHVGLRDGSIIQLGNLEFRVLHTPGHTPESISFLLTDKPAGDVPVMLFTGDFVFVGDIGRPDLLEKAAGMKGTQEPGAHQMYASLKKFSALPPYVQVWPGHGAGSACGKALGSVPSTTTGYELERNWAFRYNDDEAGFVEYLLADQPEPPKYFAMMKKLNKADRPLLLKVPTLQALEKDELQAALNKGYKLIDTRDKTTFAAGYIPGSINVQHNNSFNTWAGWFLDYQTPFIILADPSELDEITRKLMRIGLDNIYGYIPSVKVWEDAGGKLEKEQVISLDEFKDLYQHDAIQLIDLRGATEYKAGHIKGADHVFVGSLPENMNRISKDRKVVIHCQSGDRATIGYSLLAGKGYRNVLNFSEGMNKWLQEENPVVN</sequence>
<proteinExistence type="predicted"/>
<dbReference type="InterPro" id="IPR044528">
    <property type="entry name" value="POD-like_MBL-fold"/>
</dbReference>
<dbReference type="InterPro" id="IPR036873">
    <property type="entry name" value="Rhodanese-like_dom_sf"/>
</dbReference>
<evidence type="ECO:0000313" key="3">
    <source>
        <dbReference type="EMBL" id="UPK67021.1"/>
    </source>
</evidence>
<dbReference type="InterPro" id="IPR001763">
    <property type="entry name" value="Rhodanese-like_dom"/>
</dbReference>
<dbReference type="Pfam" id="PF00581">
    <property type="entry name" value="Rhodanese"/>
    <property type="match status" value="2"/>
</dbReference>
<dbReference type="SMART" id="SM00849">
    <property type="entry name" value="Lactamase_B"/>
    <property type="match status" value="1"/>
</dbReference>
<keyword evidence="1" id="KW-0479">Metal-binding</keyword>
<dbReference type="Gene3D" id="3.60.15.10">
    <property type="entry name" value="Ribonuclease Z/Hydroxyacylglutathione hydrolase-like"/>
    <property type="match status" value="1"/>
</dbReference>
<organism evidence="3 4">
    <name type="scientific">Chitinophaga filiformis</name>
    <name type="common">Myxococcus filiformis</name>
    <name type="synonym">Flexibacter filiformis</name>
    <dbReference type="NCBI Taxonomy" id="104663"/>
    <lineage>
        <taxon>Bacteria</taxon>
        <taxon>Pseudomonadati</taxon>
        <taxon>Bacteroidota</taxon>
        <taxon>Chitinophagia</taxon>
        <taxon>Chitinophagales</taxon>
        <taxon>Chitinophagaceae</taxon>
        <taxon>Chitinophaga</taxon>
    </lineage>
</organism>
<dbReference type="InterPro" id="IPR001279">
    <property type="entry name" value="Metallo-B-lactamas"/>
</dbReference>
<accession>A0ABY4HX49</accession>
<dbReference type="PANTHER" id="PTHR43084">
    <property type="entry name" value="PERSULFIDE DIOXYGENASE ETHE1"/>
    <property type="match status" value="1"/>
</dbReference>
<keyword evidence="4" id="KW-1185">Reference proteome</keyword>
<feature type="domain" description="Rhodanese" evidence="2">
    <location>
        <begin position="275"/>
        <end position="364"/>
    </location>
</feature>
<dbReference type="InterPro" id="IPR051682">
    <property type="entry name" value="Mito_Persulfide_Diox"/>
</dbReference>
<protein>
    <submittedName>
        <fullName evidence="3">MBL fold metallo-hydrolase</fullName>
    </submittedName>
</protein>
<dbReference type="SUPFAM" id="SSF52821">
    <property type="entry name" value="Rhodanese/Cell cycle control phosphatase"/>
    <property type="match status" value="2"/>
</dbReference>
<dbReference type="SUPFAM" id="SSF56281">
    <property type="entry name" value="Metallo-hydrolase/oxidoreductase"/>
    <property type="match status" value="1"/>
</dbReference>
<dbReference type="RefSeq" id="WP_247809214.1">
    <property type="nucleotide sequence ID" value="NZ_CP095855.1"/>
</dbReference>
<dbReference type="InterPro" id="IPR036866">
    <property type="entry name" value="RibonucZ/Hydroxyglut_hydro"/>
</dbReference>
<dbReference type="Gene3D" id="3.40.250.10">
    <property type="entry name" value="Rhodanese-like domain"/>
    <property type="match status" value="2"/>
</dbReference>
<dbReference type="Proteomes" id="UP000830198">
    <property type="component" value="Chromosome"/>
</dbReference>
<reference evidence="3 4" key="1">
    <citation type="submission" date="2022-04" db="EMBL/GenBank/DDBJ databases">
        <title>The arsenic-methylating capacity of Chitinophaga filiformis YT5 during chitin decomposition.</title>
        <authorList>
            <person name="Chen G."/>
            <person name="Liang Y."/>
        </authorList>
    </citation>
    <scope>NUCLEOTIDE SEQUENCE [LARGE SCALE GENOMIC DNA]</scope>
    <source>
        <strain evidence="3 4">YT5</strain>
    </source>
</reference>
<evidence type="ECO:0000256" key="1">
    <source>
        <dbReference type="ARBA" id="ARBA00022723"/>
    </source>
</evidence>
<name>A0ABY4HX49_CHIFI</name>
<feature type="domain" description="Rhodanese" evidence="2">
    <location>
        <begin position="378"/>
        <end position="466"/>
    </location>
</feature>
<dbReference type="PANTHER" id="PTHR43084:SF1">
    <property type="entry name" value="PERSULFIDE DIOXYGENASE ETHE1, MITOCHONDRIAL"/>
    <property type="match status" value="1"/>
</dbReference>
<dbReference type="PROSITE" id="PS50206">
    <property type="entry name" value="RHODANESE_3"/>
    <property type="match status" value="2"/>
</dbReference>
<dbReference type="CDD" id="cd00158">
    <property type="entry name" value="RHOD"/>
    <property type="match status" value="1"/>
</dbReference>
<dbReference type="Pfam" id="PF00753">
    <property type="entry name" value="Lactamase_B"/>
    <property type="match status" value="1"/>
</dbReference>
<dbReference type="SMART" id="SM00450">
    <property type="entry name" value="RHOD"/>
    <property type="match status" value="2"/>
</dbReference>
<dbReference type="EMBL" id="CP095855">
    <property type="protein sequence ID" value="UPK67021.1"/>
    <property type="molecule type" value="Genomic_DNA"/>
</dbReference>
<gene>
    <name evidence="3" type="ORF">MYF79_18940</name>
</gene>
<evidence type="ECO:0000259" key="2">
    <source>
        <dbReference type="PROSITE" id="PS50206"/>
    </source>
</evidence>
<evidence type="ECO:0000313" key="4">
    <source>
        <dbReference type="Proteomes" id="UP000830198"/>
    </source>
</evidence>
<dbReference type="CDD" id="cd07724">
    <property type="entry name" value="POD-like_MBL-fold"/>
    <property type="match status" value="1"/>
</dbReference>